<dbReference type="AlphaFoldDB" id="A0A2Z7A6I0"/>
<reference evidence="1 2" key="1">
    <citation type="journal article" date="2015" name="Proc. Natl. Acad. Sci. U.S.A.">
        <title>The resurrection genome of Boea hygrometrica: A blueprint for survival of dehydration.</title>
        <authorList>
            <person name="Xiao L."/>
            <person name="Yang G."/>
            <person name="Zhang L."/>
            <person name="Yang X."/>
            <person name="Zhao S."/>
            <person name="Ji Z."/>
            <person name="Zhou Q."/>
            <person name="Hu M."/>
            <person name="Wang Y."/>
            <person name="Chen M."/>
            <person name="Xu Y."/>
            <person name="Jin H."/>
            <person name="Xiao X."/>
            <person name="Hu G."/>
            <person name="Bao F."/>
            <person name="Hu Y."/>
            <person name="Wan P."/>
            <person name="Li L."/>
            <person name="Deng X."/>
            <person name="Kuang T."/>
            <person name="Xiang C."/>
            <person name="Zhu J.K."/>
            <person name="Oliver M.J."/>
            <person name="He Y."/>
        </authorList>
    </citation>
    <scope>NUCLEOTIDE SEQUENCE [LARGE SCALE GENOMIC DNA]</scope>
    <source>
        <strain evidence="2">cv. XS01</strain>
    </source>
</reference>
<accession>A0A2Z7A6I0</accession>
<gene>
    <name evidence="1" type="ORF">F511_30469</name>
</gene>
<protein>
    <submittedName>
        <fullName evidence="1">Uncharacterized protein</fullName>
    </submittedName>
</protein>
<evidence type="ECO:0000313" key="2">
    <source>
        <dbReference type="Proteomes" id="UP000250235"/>
    </source>
</evidence>
<name>A0A2Z7A6I0_9LAMI</name>
<proteinExistence type="predicted"/>
<keyword evidence="2" id="KW-1185">Reference proteome</keyword>
<organism evidence="1 2">
    <name type="scientific">Dorcoceras hygrometricum</name>
    <dbReference type="NCBI Taxonomy" id="472368"/>
    <lineage>
        <taxon>Eukaryota</taxon>
        <taxon>Viridiplantae</taxon>
        <taxon>Streptophyta</taxon>
        <taxon>Embryophyta</taxon>
        <taxon>Tracheophyta</taxon>
        <taxon>Spermatophyta</taxon>
        <taxon>Magnoliopsida</taxon>
        <taxon>eudicotyledons</taxon>
        <taxon>Gunneridae</taxon>
        <taxon>Pentapetalae</taxon>
        <taxon>asterids</taxon>
        <taxon>lamiids</taxon>
        <taxon>Lamiales</taxon>
        <taxon>Gesneriaceae</taxon>
        <taxon>Didymocarpoideae</taxon>
        <taxon>Trichosporeae</taxon>
        <taxon>Loxocarpinae</taxon>
        <taxon>Dorcoceras</taxon>
    </lineage>
</organism>
<evidence type="ECO:0000313" key="1">
    <source>
        <dbReference type="EMBL" id="KZV17099.1"/>
    </source>
</evidence>
<dbReference type="Proteomes" id="UP000250235">
    <property type="component" value="Unassembled WGS sequence"/>
</dbReference>
<sequence length="157" mass="17932">MRPPTTTKPDHLDLEKLVSLVDKQANLEITKADDVAFAYTHIQLLSFVLLAMPCIRSERTRMLGLRTSGLLPYTLKLEARGFHKQRPVTNSSLLPLKLPRKLPFKIPRSLNLPKISNILAQTNERNLTQRVETHDATYCSTQQLRVLVPAQHSLQDW</sequence>
<dbReference type="EMBL" id="KV018462">
    <property type="protein sequence ID" value="KZV17099.1"/>
    <property type="molecule type" value="Genomic_DNA"/>
</dbReference>